<dbReference type="InterPro" id="IPR050266">
    <property type="entry name" value="AB_hydrolase_sf"/>
</dbReference>
<evidence type="ECO:0000256" key="1">
    <source>
        <dbReference type="SAM" id="MobiDB-lite"/>
    </source>
</evidence>
<dbReference type="Proteomes" id="UP001232992">
    <property type="component" value="Unassembled WGS sequence"/>
</dbReference>
<dbReference type="InterPro" id="IPR029058">
    <property type="entry name" value="AB_hydrolase_fold"/>
</dbReference>
<dbReference type="Pfam" id="PF00561">
    <property type="entry name" value="Abhydrolase_1"/>
    <property type="match status" value="1"/>
</dbReference>
<dbReference type="InterPro" id="IPR000639">
    <property type="entry name" value="Epox_hydrolase-like"/>
</dbReference>
<dbReference type="Gene3D" id="3.40.50.1820">
    <property type="entry name" value="alpha/beta hydrolase"/>
    <property type="match status" value="1"/>
</dbReference>
<accession>A0ABT7BRW4</accession>
<gene>
    <name evidence="3" type="ORF">PMH09_01875</name>
</gene>
<dbReference type="RefSeq" id="WP_283756581.1">
    <property type="nucleotide sequence ID" value="NZ_JAQOSQ010000001.1"/>
</dbReference>
<proteinExistence type="predicted"/>
<dbReference type="PRINTS" id="PR00111">
    <property type="entry name" value="ABHYDROLASE"/>
</dbReference>
<dbReference type="EMBL" id="JAQOSQ010000001">
    <property type="protein sequence ID" value="MDJ1181932.1"/>
    <property type="molecule type" value="Genomic_DNA"/>
</dbReference>
<dbReference type="InterPro" id="IPR000073">
    <property type="entry name" value="AB_hydrolase_1"/>
</dbReference>
<dbReference type="PRINTS" id="PR00412">
    <property type="entry name" value="EPOXHYDRLASE"/>
</dbReference>
<dbReference type="SUPFAM" id="SSF53474">
    <property type="entry name" value="alpha/beta-Hydrolases"/>
    <property type="match status" value="1"/>
</dbReference>
<organism evidence="3 4">
    <name type="scientific">Roseofilum casamattae BLCC-M143</name>
    <dbReference type="NCBI Taxonomy" id="3022442"/>
    <lineage>
        <taxon>Bacteria</taxon>
        <taxon>Bacillati</taxon>
        <taxon>Cyanobacteriota</taxon>
        <taxon>Cyanophyceae</taxon>
        <taxon>Desertifilales</taxon>
        <taxon>Desertifilaceae</taxon>
        <taxon>Roseofilum</taxon>
        <taxon>Roseofilum casamattae</taxon>
    </lineage>
</organism>
<reference evidence="3 4" key="1">
    <citation type="submission" date="2023-01" db="EMBL/GenBank/DDBJ databases">
        <title>Novel diversity within Roseofilum (Cyanobacteria; Desertifilaceae) from marine benthic mats with descriptions of four novel species.</title>
        <authorList>
            <person name="Wang Y."/>
            <person name="Berthold D.E."/>
            <person name="Hu J."/>
            <person name="Lefler F.W."/>
            <person name="Laughinghouse H.D. IV."/>
        </authorList>
    </citation>
    <scope>NUCLEOTIDE SEQUENCE [LARGE SCALE GENOMIC DNA]</scope>
    <source>
        <strain evidence="3 4">BLCC-M143</strain>
    </source>
</reference>
<evidence type="ECO:0000313" key="4">
    <source>
        <dbReference type="Proteomes" id="UP001232992"/>
    </source>
</evidence>
<protein>
    <submittedName>
        <fullName evidence="3">Alpha/beta hydrolase</fullName>
    </submittedName>
</protein>
<name>A0ABT7BRW4_9CYAN</name>
<keyword evidence="3" id="KW-0378">Hydrolase</keyword>
<sequence length="290" mass="32919">MSALFRNSRIKLSPGLLFWREVGEGPAVIFLHGSWDEGSQWVEVMERLSDNWQCFAPDLLGFGESDRPSIHYSINVQIECLAEYFRALKLDSFYLVGHSLGAWVATRYALENPDRVLGLVLLAPEGIDDPQLLQRWQKATWLVGPKSFWTFVLKALLPVARWLGKAKSLETLLETRSHLLEFRAACQMLFLRRSREIQAECVNEQLGNLTVPTLLLSGRPAGQDSLELDILHRAYLDGIPNAQQQFLPSGESNWPRSAPDAVARAIAEFVRSSERSPDEQKLDRDKNYPQ</sequence>
<dbReference type="PANTHER" id="PTHR43798">
    <property type="entry name" value="MONOACYLGLYCEROL LIPASE"/>
    <property type="match status" value="1"/>
</dbReference>
<evidence type="ECO:0000313" key="3">
    <source>
        <dbReference type="EMBL" id="MDJ1181932.1"/>
    </source>
</evidence>
<feature type="domain" description="AB hydrolase-1" evidence="2">
    <location>
        <begin position="26"/>
        <end position="175"/>
    </location>
</feature>
<feature type="compositionally biased region" description="Basic and acidic residues" evidence="1">
    <location>
        <begin position="271"/>
        <end position="290"/>
    </location>
</feature>
<evidence type="ECO:0000259" key="2">
    <source>
        <dbReference type="Pfam" id="PF00561"/>
    </source>
</evidence>
<comment type="caution">
    <text evidence="3">The sequence shown here is derived from an EMBL/GenBank/DDBJ whole genome shotgun (WGS) entry which is preliminary data.</text>
</comment>
<feature type="region of interest" description="Disordered" evidence="1">
    <location>
        <begin position="269"/>
        <end position="290"/>
    </location>
</feature>
<keyword evidence="4" id="KW-1185">Reference proteome</keyword>
<dbReference type="GO" id="GO:0016787">
    <property type="term" value="F:hydrolase activity"/>
    <property type="evidence" value="ECO:0007669"/>
    <property type="project" value="UniProtKB-KW"/>
</dbReference>